<dbReference type="InterPro" id="IPR020471">
    <property type="entry name" value="AKR"/>
</dbReference>
<dbReference type="Proteomes" id="UP001277561">
    <property type="component" value="Unassembled WGS sequence"/>
</dbReference>
<dbReference type="InterPro" id="IPR036812">
    <property type="entry name" value="NAD(P)_OxRdtase_dom_sf"/>
</dbReference>
<organism evidence="3 4">
    <name type="scientific">Agrobacterium rosae</name>
    <dbReference type="NCBI Taxonomy" id="1972867"/>
    <lineage>
        <taxon>Bacteria</taxon>
        <taxon>Pseudomonadati</taxon>
        <taxon>Pseudomonadota</taxon>
        <taxon>Alphaproteobacteria</taxon>
        <taxon>Hyphomicrobiales</taxon>
        <taxon>Rhizobiaceae</taxon>
        <taxon>Rhizobium/Agrobacterium group</taxon>
        <taxon>Agrobacterium</taxon>
    </lineage>
</organism>
<dbReference type="PANTHER" id="PTHR43364:SF4">
    <property type="entry name" value="NAD(P)-LINKED OXIDOREDUCTASE SUPERFAMILY PROTEIN"/>
    <property type="match status" value="1"/>
</dbReference>
<gene>
    <name evidence="3" type="ORF">RMS29_20970</name>
</gene>
<dbReference type="InterPro" id="IPR050523">
    <property type="entry name" value="AKR_Detox_Biosynth"/>
</dbReference>
<dbReference type="CDD" id="cd19079">
    <property type="entry name" value="AKR_EcYajO-like"/>
    <property type="match status" value="1"/>
</dbReference>
<dbReference type="PRINTS" id="PR00069">
    <property type="entry name" value="ALDKETRDTASE"/>
</dbReference>
<reference evidence="3" key="1">
    <citation type="journal article" date="2023" name="Phytobiomes J">
        <title>Deciphering the key players within the bacterial microbiota associated with aerial crown gall tumors on rhododendron: Insights into the gallobiome.</title>
        <authorList>
            <person name="Kuzmanovic N."/>
            <person name="Nesme J."/>
            <person name="Wolf J."/>
            <person name="Neumann-Schaal M."/>
            <person name="Petersen J."/>
            <person name="Fernandez-Gnecco G."/>
            <person name="Sproeer C."/>
            <person name="Bunk B."/>
            <person name="Overmann J."/>
            <person name="Sorensen S.J."/>
            <person name="Idczak E."/>
            <person name="Smalla K."/>
        </authorList>
    </citation>
    <scope>NUCLEOTIDE SEQUENCE [LARGE SCALE GENOMIC DNA]</scope>
    <source>
        <strain evidence="3">Rho-14.1</strain>
    </source>
</reference>
<accession>A0ABU4W4A1</accession>
<name>A0ABU4W4A1_9HYPH</name>
<dbReference type="EC" id="1.1.1.-" evidence="3"/>
<evidence type="ECO:0000256" key="1">
    <source>
        <dbReference type="ARBA" id="ARBA00023002"/>
    </source>
</evidence>
<dbReference type="SUPFAM" id="SSF51430">
    <property type="entry name" value="NAD(P)-linked oxidoreductase"/>
    <property type="match status" value="1"/>
</dbReference>
<evidence type="ECO:0000313" key="3">
    <source>
        <dbReference type="EMBL" id="MDX8331693.1"/>
    </source>
</evidence>
<dbReference type="Gene3D" id="3.20.20.100">
    <property type="entry name" value="NADP-dependent oxidoreductase domain"/>
    <property type="match status" value="1"/>
</dbReference>
<comment type="caution">
    <text evidence="3">The sequence shown here is derived from an EMBL/GenBank/DDBJ whole genome shotgun (WGS) entry which is preliminary data.</text>
</comment>
<dbReference type="EMBL" id="JAVRAD010000011">
    <property type="protein sequence ID" value="MDX8331693.1"/>
    <property type="molecule type" value="Genomic_DNA"/>
</dbReference>
<evidence type="ECO:0000259" key="2">
    <source>
        <dbReference type="Pfam" id="PF00248"/>
    </source>
</evidence>
<protein>
    <submittedName>
        <fullName evidence="3">Aldo/keto reductase</fullName>
        <ecNumber evidence="3">1.1.1.-</ecNumber>
    </submittedName>
</protein>
<dbReference type="GO" id="GO:0016491">
    <property type="term" value="F:oxidoreductase activity"/>
    <property type="evidence" value="ECO:0007669"/>
    <property type="project" value="UniProtKB-KW"/>
</dbReference>
<feature type="domain" description="NADP-dependent oxidoreductase" evidence="2">
    <location>
        <begin position="15"/>
        <end position="316"/>
    </location>
</feature>
<proteinExistence type="predicted"/>
<dbReference type="Pfam" id="PF00248">
    <property type="entry name" value="Aldo_ket_red"/>
    <property type="match status" value="1"/>
</dbReference>
<evidence type="ECO:0000313" key="4">
    <source>
        <dbReference type="Proteomes" id="UP001277561"/>
    </source>
</evidence>
<keyword evidence="4" id="KW-1185">Reference proteome</keyword>
<sequence>MEFTRLGNTGLEVSRLCLGCMSYGEPDRGGHPWTLPEEQSRPFIRRAIELGINFFDTANVYSDGTSEEILGRAIRDYSRRDDVVIATKVNGRMNPGPNGAGLSRKAILSQIDASLRRLGTDYVDLYQIHRFDHHTPIEETLGTLHDVVKAGKARYIGASSMYAWQFAKMLAVSQANGWTRFVSMQNHVNLLYREEEREMLPLCTAEGIGVIPWSPLARGRLTREWSMQSDRSETDEIGKGLYTRTTEDADRRVVGAVAKIAQDRAVPTAQIALAWVLSKSEITAPIIGATKLQHLDDAVAALAVKLTAAEIGNLESNYIPHPVAGFS</sequence>
<keyword evidence="1 3" id="KW-0560">Oxidoreductase</keyword>
<dbReference type="RefSeq" id="WP_320188353.1">
    <property type="nucleotide sequence ID" value="NZ_CP192766.1"/>
</dbReference>
<dbReference type="PANTHER" id="PTHR43364">
    <property type="entry name" value="NADH-SPECIFIC METHYLGLYOXAL REDUCTASE-RELATED"/>
    <property type="match status" value="1"/>
</dbReference>
<dbReference type="InterPro" id="IPR023210">
    <property type="entry name" value="NADP_OxRdtase_dom"/>
</dbReference>